<evidence type="ECO:0000313" key="1">
    <source>
        <dbReference type="EMBL" id="EJZ82737.1"/>
    </source>
</evidence>
<keyword evidence="2" id="KW-1185">Reference proteome</keyword>
<name>K0YGP9_9CORY</name>
<feature type="non-terminal residue" evidence="1">
    <location>
        <position position="1"/>
    </location>
</feature>
<reference evidence="1 2" key="1">
    <citation type="submission" date="2012-08" db="EMBL/GenBank/DDBJ databases">
        <title>The Genome Sequence of Turicella otitidis ATCC 51513.</title>
        <authorList>
            <consortium name="The Broad Institute Genome Sequencing Platform"/>
            <person name="Earl A."/>
            <person name="Ward D."/>
            <person name="Feldgarden M."/>
            <person name="Gevers D."/>
            <person name="Huys G."/>
            <person name="Walker B."/>
            <person name="Young S.K."/>
            <person name="Zeng Q."/>
            <person name="Gargeya S."/>
            <person name="Fitzgerald M."/>
            <person name="Haas B."/>
            <person name="Abouelleil A."/>
            <person name="Alvarado L."/>
            <person name="Arachchi H.M."/>
            <person name="Berlin A.M."/>
            <person name="Chapman S.B."/>
            <person name="Goldberg J."/>
            <person name="Griggs A."/>
            <person name="Gujja S."/>
            <person name="Hansen M."/>
            <person name="Howarth C."/>
            <person name="Imamovic A."/>
            <person name="Larimer J."/>
            <person name="McCowen C."/>
            <person name="Montmayeur A."/>
            <person name="Murphy C."/>
            <person name="Neiman D."/>
            <person name="Pearson M."/>
            <person name="Priest M."/>
            <person name="Roberts A."/>
            <person name="Saif S."/>
            <person name="Shea T."/>
            <person name="Sisk P."/>
            <person name="Sykes S."/>
            <person name="Wortman J."/>
            <person name="Nusbaum C."/>
            <person name="Birren B."/>
        </authorList>
    </citation>
    <scope>NUCLEOTIDE SEQUENCE [LARGE SCALE GENOMIC DNA]</scope>
    <source>
        <strain evidence="1 2">ATCC 51513</strain>
    </source>
</reference>
<dbReference type="AlphaFoldDB" id="K0YGP9"/>
<evidence type="ECO:0000313" key="2">
    <source>
        <dbReference type="Proteomes" id="UP000006078"/>
    </source>
</evidence>
<organism evidence="1 2">
    <name type="scientific">Corynebacterium otitidis ATCC 51513</name>
    <dbReference type="NCBI Taxonomy" id="883169"/>
    <lineage>
        <taxon>Bacteria</taxon>
        <taxon>Bacillati</taxon>
        <taxon>Actinomycetota</taxon>
        <taxon>Actinomycetes</taxon>
        <taxon>Mycobacteriales</taxon>
        <taxon>Corynebacteriaceae</taxon>
        <taxon>Corynebacterium</taxon>
    </lineage>
</organism>
<protein>
    <submittedName>
        <fullName evidence="1">Uncharacterized protein</fullName>
    </submittedName>
</protein>
<accession>K0YGP9</accession>
<dbReference type="HOGENOM" id="CLU_3019331_0_0_11"/>
<proteinExistence type="predicted"/>
<dbReference type="STRING" id="29321.AAV33_05870"/>
<sequence length="55" mass="5580">GALSARRALSGGSRGLVVAAPEARLPTARAALEDLGWECLSLDGVGALRVYGELS</sequence>
<dbReference type="EMBL" id="AHAE01000020">
    <property type="protein sequence ID" value="EJZ82737.1"/>
    <property type="molecule type" value="Genomic_DNA"/>
</dbReference>
<comment type="caution">
    <text evidence="1">The sequence shown here is derived from an EMBL/GenBank/DDBJ whole genome shotgun (WGS) entry which is preliminary data.</text>
</comment>
<gene>
    <name evidence="1" type="ORF">HMPREF9719_00318</name>
</gene>
<dbReference type="Proteomes" id="UP000006078">
    <property type="component" value="Unassembled WGS sequence"/>
</dbReference>